<evidence type="ECO:0000313" key="6">
    <source>
        <dbReference type="Proteomes" id="UP000253805"/>
    </source>
</evidence>
<name>A0A369P1X5_9ACTN</name>
<dbReference type="CDD" id="cd03801">
    <property type="entry name" value="GT4_PimA-like"/>
    <property type="match status" value="1"/>
</dbReference>
<protein>
    <submittedName>
        <fullName evidence="5">Glycosyl transferase family 1</fullName>
    </submittedName>
</protein>
<feature type="domain" description="Glycosyl transferase family 1" evidence="3">
    <location>
        <begin position="193"/>
        <end position="339"/>
    </location>
</feature>
<dbReference type="PANTHER" id="PTHR45947:SF3">
    <property type="entry name" value="SULFOQUINOVOSYL TRANSFERASE SQD2"/>
    <property type="match status" value="1"/>
</dbReference>
<keyword evidence="2 5" id="KW-0808">Transferase</keyword>
<gene>
    <name evidence="5" type="ORF">C1850_06215</name>
</gene>
<accession>A0A369P1X5</accession>
<dbReference type="InterPro" id="IPR001296">
    <property type="entry name" value="Glyco_trans_1"/>
</dbReference>
<dbReference type="RefSeq" id="WP_114549016.1">
    <property type="nucleotide sequence ID" value="NZ_PPUT01000013.1"/>
</dbReference>
<dbReference type="InterPro" id="IPR050194">
    <property type="entry name" value="Glycosyltransferase_grp1"/>
</dbReference>
<dbReference type="AlphaFoldDB" id="A0A369P1X5"/>
<evidence type="ECO:0000259" key="3">
    <source>
        <dbReference type="Pfam" id="PF00534"/>
    </source>
</evidence>
<evidence type="ECO:0000256" key="1">
    <source>
        <dbReference type="ARBA" id="ARBA00022676"/>
    </source>
</evidence>
<sequence>MKVAMIGHKMIPSRCGGVEVAVGHLSESLSAAGVDIVAYNRSSDLDKKDGELRNVETRLVYAPRQKGLNATIYSYLATARAIKEGADIIHYHALGPAASLWMAKLFRKKVVVTVHGLNYKTPKWHGIGSLYIKFGEFITQRFADAVIVLSESTRQYFSEKYGRATFFFPNGISMEKADSYDVLERFGLRANSFLLCVSRLVPGKGLETLIEAYKKCRIDLPLVIVGDSEFVDEFKHKIKSLAADIDRVVFTGQLNKEDVTALYQSARLFIQPSEAEGMSLCLLEALWANCPCLVSDIPENTELLKESGSVFPVGNVNALSSAMQHMLSQCPAKTETRQRIERDYSWPNIAKMTASLYERVLDTNGGFFV</sequence>
<dbReference type="SUPFAM" id="SSF53756">
    <property type="entry name" value="UDP-Glycosyltransferase/glycogen phosphorylase"/>
    <property type="match status" value="1"/>
</dbReference>
<dbReference type="GO" id="GO:0016758">
    <property type="term" value="F:hexosyltransferase activity"/>
    <property type="evidence" value="ECO:0007669"/>
    <property type="project" value="TreeGrafter"/>
</dbReference>
<dbReference type="EMBL" id="PPUT01000013">
    <property type="protein sequence ID" value="RDC44672.1"/>
    <property type="molecule type" value="Genomic_DNA"/>
</dbReference>
<evidence type="ECO:0000256" key="2">
    <source>
        <dbReference type="ARBA" id="ARBA00022679"/>
    </source>
</evidence>
<organism evidence="5 6">
    <name type="scientific">Adlercreutzia equolifaciens subsp. celatus</name>
    <dbReference type="NCBI Taxonomy" id="394340"/>
    <lineage>
        <taxon>Bacteria</taxon>
        <taxon>Bacillati</taxon>
        <taxon>Actinomycetota</taxon>
        <taxon>Coriobacteriia</taxon>
        <taxon>Eggerthellales</taxon>
        <taxon>Eggerthellaceae</taxon>
        <taxon>Adlercreutzia</taxon>
    </lineage>
</organism>
<dbReference type="GO" id="GO:1901137">
    <property type="term" value="P:carbohydrate derivative biosynthetic process"/>
    <property type="evidence" value="ECO:0007669"/>
    <property type="project" value="UniProtKB-ARBA"/>
</dbReference>
<dbReference type="Pfam" id="PF00534">
    <property type="entry name" value="Glycos_transf_1"/>
    <property type="match status" value="1"/>
</dbReference>
<dbReference type="InterPro" id="IPR028098">
    <property type="entry name" value="Glyco_trans_4-like_N"/>
</dbReference>
<evidence type="ECO:0000259" key="4">
    <source>
        <dbReference type="Pfam" id="PF13439"/>
    </source>
</evidence>
<dbReference type="Pfam" id="PF13439">
    <property type="entry name" value="Glyco_transf_4"/>
    <property type="match status" value="1"/>
</dbReference>
<dbReference type="Gene3D" id="3.40.50.2000">
    <property type="entry name" value="Glycogen Phosphorylase B"/>
    <property type="match status" value="2"/>
</dbReference>
<proteinExistence type="predicted"/>
<dbReference type="Proteomes" id="UP000253805">
    <property type="component" value="Unassembled WGS sequence"/>
</dbReference>
<keyword evidence="1" id="KW-0328">Glycosyltransferase</keyword>
<comment type="caution">
    <text evidence="5">The sequence shown here is derived from an EMBL/GenBank/DDBJ whole genome shotgun (WGS) entry which is preliminary data.</text>
</comment>
<evidence type="ECO:0000313" key="5">
    <source>
        <dbReference type="EMBL" id="RDC44672.1"/>
    </source>
</evidence>
<reference evidence="5 6" key="1">
    <citation type="journal article" date="2018" name="Elife">
        <title>Discovery and characterization of a prevalent human gut bacterial enzyme sufficient for the inactivation of a family of plant toxins.</title>
        <authorList>
            <person name="Koppel N."/>
            <person name="Bisanz J.E."/>
            <person name="Pandelia M.E."/>
            <person name="Turnbaugh P.J."/>
            <person name="Balskus E.P."/>
        </authorList>
    </citation>
    <scope>NUCLEOTIDE SEQUENCE [LARGE SCALE GENOMIC DNA]</scope>
    <source>
        <strain evidence="5 6">OB21 GAM 11</strain>
    </source>
</reference>
<dbReference type="PANTHER" id="PTHR45947">
    <property type="entry name" value="SULFOQUINOVOSYL TRANSFERASE SQD2"/>
    <property type="match status" value="1"/>
</dbReference>
<feature type="domain" description="Glycosyltransferase subfamily 4-like N-terminal" evidence="4">
    <location>
        <begin position="16"/>
        <end position="175"/>
    </location>
</feature>